<dbReference type="GO" id="GO:0140469">
    <property type="term" value="P:GCN2-mediated signaling"/>
    <property type="evidence" value="ECO:0007669"/>
    <property type="project" value="TreeGrafter"/>
</dbReference>
<dbReference type="Gene3D" id="3.30.230.30">
    <property type="entry name" value="Impact, N-terminal domain"/>
    <property type="match status" value="1"/>
</dbReference>
<dbReference type="SUPFAM" id="SSF54495">
    <property type="entry name" value="UBC-like"/>
    <property type="match status" value="1"/>
</dbReference>
<dbReference type="PROSITE" id="PS50908">
    <property type="entry name" value="RWD"/>
    <property type="match status" value="1"/>
</dbReference>
<dbReference type="InterPro" id="IPR036956">
    <property type="entry name" value="Impact_N_sf"/>
</dbReference>
<feature type="compositionally biased region" description="Low complexity" evidence="7">
    <location>
        <begin position="129"/>
        <end position="157"/>
    </location>
</feature>
<dbReference type="InterPro" id="IPR016135">
    <property type="entry name" value="UBQ-conjugating_enzyme/RWD"/>
</dbReference>
<dbReference type="GO" id="GO:0006446">
    <property type="term" value="P:regulation of translational initiation"/>
    <property type="evidence" value="ECO:0007669"/>
    <property type="project" value="TreeGrafter"/>
</dbReference>
<dbReference type="GO" id="GO:0005737">
    <property type="term" value="C:cytoplasm"/>
    <property type="evidence" value="ECO:0007669"/>
    <property type="project" value="UniProtKB-SubCell"/>
</dbReference>
<dbReference type="Pfam" id="PF01205">
    <property type="entry name" value="Impact_N"/>
    <property type="match status" value="1"/>
</dbReference>
<dbReference type="InterPro" id="IPR020569">
    <property type="entry name" value="UPF0029_Impact_CS"/>
</dbReference>
<evidence type="ECO:0000256" key="5">
    <source>
        <dbReference type="ARBA" id="ARBA00022845"/>
    </source>
</evidence>
<dbReference type="Gene3D" id="3.10.110.10">
    <property type="entry name" value="Ubiquitin Conjugating Enzyme"/>
    <property type="match status" value="1"/>
</dbReference>
<keyword evidence="3" id="KW-0963">Cytoplasm</keyword>
<dbReference type="PROSITE" id="PS00910">
    <property type="entry name" value="UPF0029"/>
    <property type="match status" value="1"/>
</dbReference>
<feature type="non-terminal residue" evidence="9">
    <location>
        <position position="302"/>
    </location>
</feature>
<gene>
    <name evidence="9" type="ORF">BN1708_006553</name>
</gene>
<dbReference type="PANTHER" id="PTHR16301">
    <property type="entry name" value="IMPACT-RELATED"/>
    <property type="match status" value="1"/>
</dbReference>
<feature type="region of interest" description="Disordered" evidence="7">
    <location>
        <begin position="123"/>
        <end position="170"/>
    </location>
</feature>
<evidence type="ECO:0000256" key="4">
    <source>
        <dbReference type="ARBA" id="ARBA00022491"/>
    </source>
</evidence>
<keyword evidence="6" id="KW-0346">Stress response</keyword>
<evidence type="ECO:0000256" key="2">
    <source>
        <dbReference type="ARBA" id="ARBA00007665"/>
    </source>
</evidence>
<protein>
    <recommendedName>
        <fullName evidence="8">RWD domain-containing protein</fullName>
    </recommendedName>
</protein>
<dbReference type="SUPFAM" id="SSF54211">
    <property type="entry name" value="Ribosomal protein S5 domain 2-like"/>
    <property type="match status" value="1"/>
</dbReference>
<dbReference type="PANTHER" id="PTHR16301:SF25">
    <property type="entry name" value="PROTEIN IMPACT"/>
    <property type="match status" value="1"/>
</dbReference>
<feature type="domain" description="RWD" evidence="8">
    <location>
        <begin position="8"/>
        <end position="125"/>
    </location>
</feature>
<keyword evidence="10" id="KW-1185">Reference proteome</keyword>
<evidence type="ECO:0000256" key="7">
    <source>
        <dbReference type="SAM" id="MobiDB-lite"/>
    </source>
</evidence>
<sequence>MPSDELSDEIEALNSIYGDGTLSPSTSSDAVDVYVLVLPADDTDAGAASSDLAARAALRLYIPPSYPSSEPPSVLATHSAGAHAKPGAAAHALTLFRAALAETYTPGEVFLFDAIEDFSQRMQASAPDAAAPGSRTSSPSPSRSRAASPGAAAASATCTDTQAPPPWTLSDPLTELKSTFLARAAAVTSPAQANAYVAHLLATDKKARAATHKITAWRVRGPRGASFQDCDDDGESAAGGRVLKLLQMMDVWDVMVVVTRWYGGQKLGPRRFAVINMVARQAVVRLVGEAAGGGGGGKGGKK</sequence>
<comment type="similarity">
    <text evidence="2">Belongs to the IMPACT family.</text>
</comment>
<dbReference type="STRING" id="100787.A0A0G4ML98"/>
<name>A0A0G4ML98_VERLO</name>
<comment type="subcellular location">
    <subcellularLocation>
        <location evidence="1">Cytoplasm</location>
    </subcellularLocation>
</comment>
<evidence type="ECO:0000313" key="9">
    <source>
        <dbReference type="EMBL" id="CRK34917.1"/>
    </source>
</evidence>
<dbReference type="Proteomes" id="UP000044602">
    <property type="component" value="Unassembled WGS sequence"/>
</dbReference>
<dbReference type="InterPro" id="IPR001498">
    <property type="entry name" value="Impact_N"/>
</dbReference>
<dbReference type="Pfam" id="PF05773">
    <property type="entry name" value="RWD"/>
    <property type="match status" value="1"/>
</dbReference>
<evidence type="ECO:0000256" key="6">
    <source>
        <dbReference type="ARBA" id="ARBA00023016"/>
    </source>
</evidence>
<dbReference type="InterPro" id="IPR020568">
    <property type="entry name" value="Ribosomal_Su5_D2-typ_SF"/>
</dbReference>
<evidence type="ECO:0000256" key="1">
    <source>
        <dbReference type="ARBA" id="ARBA00004496"/>
    </source>
</evidence>
<evidence type="ECO:0000313" key="10">
    <source>
        <dbReference type="Proteomes" id="UP000044602"/>
    </source>
</evidence>
<evidence type="ECO:0000256" key="3">
    <source>
        <dbReference type="ARBA" id="ARBA00022490"/>
    </source>
</evidence>
<keyword evidence="5" id="KW-0810">Translation regulation</keyword>
<organism evidence="9 10">
    <name type="scientific">Verticillium longisporum</name>
    <name type="common">Verticillium dahliae var. longisporum</name>
    <dbReference type="NCBI Taxonomy" id="100787"/>
    <lineage>
        <taxon>Eukaryota</taxon>
        <taxon>Fungi</taxon>
        <taxon>Dikarya</taxon>
        <taxon>Ascomycota</taxon>
        <taxon>Pezizomycotina</taxon>
        <taxon>Sordariomycetes</taxon>
        <taxon>Hypocreomycetidae</taxon>
        <taxon>Glomerellales</taxon>
        <taxon>Plectosphaerellaceae</taxon>
        <taxon>Verticillium</taxon>
    </lineage>
</organism>
<dbReference type="EMBL" id="CVQH01023305">
    <property type="protein sequence ID" value="CRK34917.1"/>
    <property type="molecule type" value="Genomic_DNA"/>
</dbReference>
<evidence type="ECO:0000259" key="8">
    <source>
        <dbReference type="PROSITE" id="PS50908"/>
    </source>
</evidence>
<dbReference type="InterPro" id="IPR023582">
    <property type="entry name" value="Impact"/>
</dbReference>
<proteinExistence type="inferred from homology"/>
<dbReference type="AlphaFoldDB" id="A0A0G4ML98"/>
<accession>A0A0G4ML98</accession>
<keyword evidence="4" id="KW-0678">Repressor</keyword>
<dbReference type="InterPro" id="IPR006575">
    <property type="entry name" value="RWD_dom"/>
</dbReference>
<reference evidence="9 10" key="1">
    <citation type="submission" date="2015-05" db="EMBL/GenBank/DDBJ databases">
        <authorList>
            <person name="Wang D.B."/>
            <person name="Wang M."/>
        </authorList>
    </citation>
    <scope>NUCLEOTIDE SEQUENCE [LARGE SCALE GENOMIC DNA]</scope>
    <source>
        <strain evidence="9">VL1</strain>
    </source>
</reference>